<dbReference type="GO" id="GO:0043123">
    <property type="term" value="P:positive regulation of canonical NF-kappaB signal transduction"/>
    <property type="evidence" value="ECO:0007669"/>
    <property type="project" value="InterPro"/>
</dbReference>
<reference evidence="8" key="1">
    <citation type="submission" date="2025-08" db="UniProtKB">
        <authorList>
            <consortium name="Ensembl"/>
        </authorList>
    </citation>
    <scope>IDENTIFICATION</scope>
</reference>
<dbReference type="GeneTree" id="ENSGT00940000154589"/>
<dbReference type="GO" id="GO:0045087">
    <property type="term" value="P:innate immune response"/>
    <property type="evidence" value="ECO:0007669"/>
    <property type="project" value="UniProtKB-KW"/>
</dbReference>
<dbReference type="OMA" id="RETCTFE"/>
<evidence type="ECO:0000256" key="4">
    <source>
        <dbReference type="ARBA" id="ARBA00022859"/>
    </source>
</evidence>
<dbReference type="PANTHER" id="PTHR31266">
    <property type="entry name" value="TRAF-INTERACTING PROTEIN WITH FHA DOMAIN-CONTAINING PROTEIN A FAMILY MEMBER"/>
    <property type="match status" value="1"/>
</dbReference>
<dbReference type="InterPro" id="IPR000253">
    <property type="entry name" value="FHA_dom"/>
</dbReference>
<dbReference type="AlphaFoldDB" id="S4R7Y8"/>
<dbReference type="HOGENOM" id="CLU_125520_0_0_1"/>
<keyword evidence="2" id="KW-0963">Cytoplasm</keyword>
<comment type="similarity">
    <text evidence="5">Belongs to the TIFA family.</text>
</comment>
<keyword evidence="4" id="KW-0391">Immunity</keyword>
<evidence type="ECO:0000256" key="1">
    <source>
        <dbReference type="ARBA" id="ARBA00004496"/>
    </source>
</evidence>
<protein>
    <recommendedName>
        <fullName evidence="6">TRAF-interacting protein with FHA domain-containing protein A</fullName>
    </recommendedName>
</protein>
<evidence type="ECO:0000259" key="7">
    <source>
        <dbReference type="Pfam" id="PF00498"/>
    </source>
</evidence>
<dbReference type="InterPro" id="IPR033621">
    <property type="entry name" value="TIFA"/>
</dbReference>
<name>S4R7Y8_PETMA</name>
<evidence type="ECO:0000256" key="5">
    <source>
        <dbReference type="ARBA" id="ARBA00038199"/>
    </source>
</evidence>
<proteinExistence type="inferred from homology"/>
<dbReference type="STRING" id="7757.ENSPMAP00000001318"/>
<organism evidence="8">
    <name type="scientific">Petromyzon marinus</name>
    <name type="common">Sea lamprey</name>
    <dbReference type="NCBI Taxonomy" id="7757"/>
    <lineage>
        <taxon>Eukaryota</taxon>
        <taxon>Metazoa</taxon>
        <taxon>Chordata</taxon>
        <taxon>Craniata</taxon>
        <taxon>Vertebrata</taxon>
        <taxon>Cyclostomata</taxon>
        <taxon>Hyperoartia</taxon>
        <taxon>Petromyzontiformes</taxon>
        <taxon>Petromyzontidae</taxon>
        <taxon>Petromyzon</taxon>
    </lineage>
</organism>
<reference evidence="8" key="2">
    <citation type="submission" date="2025-09" db="UniProtKB">
        <authorList>
            <consortium name="Ensembl"/>
        </authorList>
    </citation>
    <scope>IDENTIFICATION</scope>
</reference>
<evidence type="ECO:0000256" key="3">
    <source>
        <dbReference type="ARBA" id="ARBA00022588"/>
    </source>
</evidence>
<dbReference type="InterPro" id="IPR008984">
    <property type="entry name" value="SMAD_FHA_dom_sf"/>
</dbReference>
<dbReference type="GO" id="GO:0005737">
    <property type="term" value="C:cytoplasm"/>
    <property type="evidence" value="ECO:0007669"/>
    <property type="project" value="UniProtKB-SubCell"/>
</dbReference>
<dbReference type="Ensembl" id="ENSPMAT00000001324.1">
    <property type="protein sequence ID" value="ENSPMAP00000001318.1"/>
    <property type="gene ID" value="ENSPMAG00000001192.1"/>
</dbReference>
<sequence length="166" mass="18895">MAVNTTAPTDQVSPCLHLSVYHPDNAVGNIFRHLPLQERRDYPCHTVLTVGRLDTCLLRLHYQRASRMQLQFEAVRRRQQPTLSFEVKNLSKTMELRVNDQRLGHLERVALPPRSLLIFGNFQLGCTVVSGESVDSFEVLCEVATMPLRQETGADDSHFCTPMMET</sequence>
<keyword evidence="3" id="KW-0399">Innate immunity</keyword>
<comment type="subcellular location">
    <subcellularLocation>
        <location evidence="1">Cytoplasm</location>
    </subcellularLocation>
</comment>
<evidence type="ECO:0000256" key="2">
    <source>
        <dbReference type="ARBA" id="ARBA00022490"/>
    </source>
</evidence>
<dbReference type="PANTHER" id="PTHR31266:SF2">
    <property type="entry name" value="TRAF-INTERACTING PROTEIN WITH FHA DOMAIN-CONTAINING PROTEIN A"/>
    <property type="match status" value="1"/>
</dbReference>
<dbReference type="SUPFAM" id="SSF49879">
    <property type="entry name" value="SMAD/FHA domain"/>
    <property type="match status" value="1"/>
</dbReference>
<dbReference type="Pfam" id="PF00498">
    <property type="entry name" value="FHA"/>
    <property type="match status" value="1"/>
</dbReference>
<evidence type="ECO:0000313" key="8">
    <source>
        <dbReference type="Ensembl" id="ENSPMAP00000001318.1"/>
    </source>
</evidence>
<accession>S4R7Y8</accession>
<feature type="domain" description="FHA" evidence="7">
    <location>
        <begin position="49"/>
        <end position="120"/>
    </location>
</feature>
<evidence type="ECO:0000256" key="6">
    <source>
        <dbReference type="ARBA" id="ARBA00040160"/>
    </source>
</evidence>